<reference evidence="2 3" key="1">
    <citation type="submission" date="2016-10" db="EMBL/GenBank/DDBJ databases">
        <authorList>
            <person name="Varghese N."/>
            <person name="Submissions S."/>
        </authorList>
    </citation>
    <scope>NUCLEOTIDE SEQUENCE [LARGE SCALE GENOMIC DNA]</scope>
    <source>
        <strain evidence="3">DSM 19823 / KCTC 23066 / CCTCC M 208030 / D25</strain>
    </source>
</reference>
<comment type="caution">
    <text evidence="2">The sequence shown here is derived from an EMBL/GenBank/DDBJ whole genome shotgun (WGS) entry which is preliminary data.</text>
</comment>
<dbReference type="AlphaFoldDB" id="A0AAJ4W2A2"/>
<organism evidence="2 3">
    <name type="scientific">Myroides profundi</name>
    <dbReference type="NCBI Taxonomy" id="480520"/>
    <lineage>
        <taxon>Bacteria</taxon>
        <taxon>Pseudomonadati</taxon>
        <taxon>Bacteroidota</taxon>
        <taxon>Flavobacteriia</taxon>
        <taxon>Flavobacteriales</taxon>
        <taxon>Flavobacteriaceae</taxon>
        <taxon>Myroides</taxon>
    </lineage>
</organism>
<evidence type="ECO:0000259" key="1">
    <source>
        <dbReference type="Pfam" id="PF14279"/>
    </source>
</evidence>
<name>A0AAJ4W2A2_MYRPR</name>
<dbReference type="InterPro" id="IPR029471">
    <property type="entry name" value="HNH_5"/>
</dbReference>
<sequence length="321" mass="37434">MTKNIISINERMQKLENNYVPHKTFHLNTKEKIFLGKENDKKCRFCKKKEPEVGFNNIAHAIPEFVNNHNLLSYYECDSCNSKFARTIETHMGDYMNPFHTISQVRGKKGVPSVKKGGEKSRIDLKAEGLKVEAHDGEREIFEIDEENKTITLKAIRATYIPIAIYKCLTKMALTIIDESELINFENTIEWINEEEHDKSRFEIANLKCFYSFTPGPLPHDFTTCTVYKRKDNHIDNVPYMIFLLAYGNYTFQIYLPISSKDKGELTFISIPTPFDFKNEFGAPKYKLLDFSSKEKVKNEEVTMQMKFESIEDEEIIKPEE</sequence>
<dbReference type="EMBL" id="FOFY01000002">
    <property type="protein sequence ID" value="SEQ23346.1"/>
    <property type="molecule type" value="Genomic_DNA"/>
</dbReference>
<dbReference type="RefSeq" id="WP_041891284.1">
    <property type="nucleotide sequence ID" value="NZ_CP010817.1"/>
</dbReference>
<feature type="domain" description="HNH endonuclease 5" evidence="1">
    <location>
        <begin position="43"/>
        <end position="93"/>
    </location>
</feature>
<dbReference type="Proteomes" id="UP000183496">
    <property type="component" value="Unassembled WGS sequence"/>
</dbReference>
<proteinExistence type="predicted"/>
<evidence type="ECO:0000313" key="3">
    <source>
        <dbReference type="Proteomes" id="UP000183496"/>
    </source>
</evidence>
<gene>
    <name evidence="2" type="ORF">SAMN04488089_102130</name>
</gene>
<accession>A0AAJ4W2A2</accession>
<keyword evidence="3" id="KW-1185">Reference proteome</keyword>
<dbReference type="Pfam" id="PF14279">
    <property type="entry name" value="HNH_5"/>
    <property type="match status" value="1"/>
</dbReference>
<evidence type="ECO:0000313" key="2">
    <source>
        <dbReference type="EMBL" id="SEQ23346.1"/>
    </source>
</evidence>
<protein>
    <recommendedName>
        <fullName evidence="1">HNH endonuclease 5 domain-containing protein</fullName>
    </recommendedName>
</protein>